<proteinExistence type="predicted"/>
<dbReference type="OrthoDB" id="9810361at2"/>
<evidence type="ECO:0000313" key="2">
    <source>
        <dbReference type="Proteomes" id="UP000005632"/>
    </source>
</evidence>
<dbReference type="InterPro" id="IPR005358">
    <property type="entry name" value="Puta_zinc/iron-chelating_dom"/>
</dbReference>
<accession>G8QW61</accession>
<name>G8QW61_SPHPG</name>
<dbReference type="PANTHER" id="PTHR35866:SF1">
    <property type="entry name" value="YKGJ FAMILY CYSTEINE CLUSTER PROTEIN"/>
    <property type="match status" value="1"/>
</dbReference>
<dbReference type="Pfam" id="PF03692">
    <property type="entry name" value="CxxCxxCC"/>
    <property type="match status" value="1"/>
</dbReference>
<organism evidence="1 2">
    <name type="scientific">Sphaerochaeta pleomorpha (strain ATCC BAA-1885 / DSM 22778 / Grapes)</name>
    <dbReference type="NCBI Taxonomy" id="158190"/>
    <lineage>
        <taxon>Bacteria</taxon>
        <taxon>Pseudomonadati</taxon>
        <taxon>Spirochaetota</taxon>
        <taxon>Spirochaetia</taxon>
        <taxon>Spirochaetales</taxon>
        <taxon>Sphaerochaetaceae</taxon>
        <taxon>Sphaerochaeta</taxon>
    </lineage>
</organism>
<dbReference type="HOGENOM" id="CLU_125010_1_0_12"/>
<sequence length="151" mass="17311">MKKGVSMSCFYEKGLQFECTGCNYCCSCEPGYVFLSKEDLDRLCACVGLQRERFIDLYCRIISFGTFSMISLKEKDNFDCIFLTKKGCSVYEGRPHQCRTYPFWRSVVENKDSWEKEGLSCPGIGKGKKYSKAEIEKFLSVESDEVPITIV</sequence>
<dbReference type="PANTHER" id="PTHR35866">
    <property type="entry name" value="PUTATIVE-RELATED"/>
    <property type="match status" value="1"/>
</dbReference>
<dbReference type="EMBL" id="CP003155">
    <property type="protein sequence ID" value="AEV28304.1"/>
    <property type="molecule type" value="Genomic_DNA"/>
</dbReference>
<dbReference type="eggNOG" id="COG0727">
    <property type="taxonomic scope" value="Bacteria"/>
</dbReference>
<protein>
    <submittedName>
        <fullName evidence="1">Putative Fe-S oxidoreductase</fullName>
    </submittedName>
</protein>
<gene>
    <name evidence="1" type="ordered locus">SpiGrapes_0447</name>
</gene>
<dbReference type="STRING" id="158190.SpiGrapes_0447"/>
<keyword evidence="2" id="KW-1185">Reference proteome</keyword>
<dbReference type="KEGG" id="sgp:SpiGrapes_0447"/>
<reference evidence="1 2" key="1">
    <citation type="submission" date="2011-11" db="EMBL/GenBank/DDBJ databases">
        <title>Complete sequence of Spirochaeta sp. grapes.</title>
        <authorList>
            <consortium name="US DOE Joint Genome Institute"/>
            <person name="Lucas S."/>
            <person name="Han J."/>
            <person name="Lapidus A."/>
            <person name="Cheng J.-F."/>
            <person name="Goodwin L."/>
            <person name="Pitluck S."/>
            <person name="Peters L."/>
            <person name="Ovchinnikova G."/>
            <person name="Munk A.C."/>
            <person name="Detter J.C."/>
            <person name="Han C."/>
            <person name="Tapia R."/>
            <person name="Land M."/>
            <person name="Hauser L."/>
            <person name="Kyrpides N."/>
            <person name="Ivanova N."/>
            <person name="Pagani I."/>
            <person name="Ritalahtilisa K."/>
            <person name="Loeffler F."/>
            <person name="Woyke T."/>
        </authorList>
    </citation>
    <scope>NUCLEOTIDE SEQUENCE [LARGE SCALE GENOMIC DNA]</scope>
    <source>
        <strain evidence="2">ATCC BAA-1885 / DSM 22778 / Grapes</strain>
    </source>
</reference>
<evidence type="ECO:0000313" key="1">
    <source>
        <dbReference type="EMBL" id="AEV28304.1"/>
    </source>
</evidence>
<dbReference type="AlphaFoldDB" id="G8QW61"/>
<dbReference type="Proteomes" id="UP000005632">
    <property type="component" value="Chromosome"/>
</dbReference>